<dbReference type="OMA" id="CPEKGGV"/>
<feature type="compositionally biased region" description="Basic and acidic residues" evidence="1">
    <location>
        <begin position="190"/>
        <end position="224"/>
    </location>
</feature>
<dbReference type="HOGENOM" id="CLU_1016314_0_0_1"/>
<feature type="compositionally biased region" description="Basic and acidic residues" evidence="1">
    <location>
        <begin position="257"/>
        <end position="268"/>
    </location>
</feature>
<accession>L7K0C7</accession>
<dbReference type="AlphaFoldDB" id="L7K0C7"/>
<sequence length="274" mass="30324">MTSQTSLLYRPINKTRTGDPMHIKPSNIHKKEKLEKDKFTIEVTLPEHVTMKDVMLQYTDNSYRIKYAKGYEGARDGGRYACATSGCIEGTLPFKIEEPMSVAKEDGFMLVFKRGGAVANQLKSVRVSELCGGKKDKEICDTCGQSKKEDEEKKKGKPCPEKGGVCSEKGKPCSDKDEPCPCPEKGGVCSEKDKPCSDKDKPCPCPEKDKPCPGKDKPCSEKVCHDKKKNGQADSTSNGKKKSKGEHTTGDSTGSECNKERSRDEERRNGKRKE</sequence>
<dbReference type="EMBL" id="JH993806">
    <property type="protein sequence ID" value="ELQ76901.1"/>
    <property type="molecule type" value="Genomic_DNA"/>
</dbReference>
<organism evidence="2 3">
    <name type="scientific">Trachipleistophora hominis</name>
    <name type="common">Microsporidian parasite</name>
    <dbReference type="NCBI Taxonomy" id="72359"/>
    <lineage>
        <taxon>Eukaryota</taxon>
        <taxon>Fungi</taxon>
        <taxon>Fungi incertae sedis</taxon>
        <taxon>Microsporidia</taxon>
        <taxon>Pleistophoridae</taxon>
        <taxon>Trachipleistophora</taxon>
    </lineage>
</organism>
<feature type="region of interest" description="Disordered" evidence="1">
    <location>
        <begin position="150"/>
        <end position="274"/>
    </location>
</feature>
<feature type="compositionally biased region" description="Basic and acidic residues" evidence="1">
    <location>
        <begin position="150"/>
        <end position="160"/>
    </location>
</feature>
<name>L7K0C7_TRAHO</name>
<keyword evidence="3" id="KW-1185">Reference proteome</keyword>
<gene>
    <name evidence="2" type="ORF">THOM_0097</name>
</gene>
<dbReference type="VEuPathDB" id="MicrosporidiaDB:THOM_0097"/>
<evidence type="ECO:0000313" key="2">
    <source>
        <dbReference type="EMBL" id="ELQ76901.1"/>
    </source>
</evidence>
<dbReference type="Proteomes" id="UP000011185">
    <property type="component" value="Unassembled WGS sequence"/>
</dbReference>
<evidence type="ECO:0000313" key="3">
    <source>
        <dbReference type="Proteomes" id="UP000011185"/>
    </source>
</evidence>
<protein>
    <submittedName>
        <fullName evidence="2">Uncharacterized protein</fullName>
    </submittedName>
</protein>
<reference evidence="2 3" key="1">
    <citation type="journal article" date="2012" name="PLoS Pathog.">
        <title>The genome of the obligate intracellular parasite Trachipleistophora hominis: new insights into microsporidian genome dynamics and reductive evolution.</title>
        <authorList>
            <person name="Heinz E."/>
            <person name="Williams T.A."/>
            <person name="Nakjang S."/>
            <person name="Noel C.J."/>
            <person name="Swan D.C."/>
            <person name="Goldberg A.V."/>
            <person name="Harris S.R."/>
            <person name="Weinmaier T."/>
            <person name="Markert S."/>
            <person name="Becher D."/>
            <person name="Bernhardt J."/>
            <person name="Dagan T."/>
            <person name="Hacker C."/>
            <person name="Lucocq J.M."/>
            <person name="Schweder T."/>
            <person name="Rattei T."/>
            <person name="Hall N."/>
            <person name="Hirt R.P."/>
            <person name="Embley T.M."/>
        </authorList>
    </citation>
    <scope>NUCLEOTIDE SEQUENCE [LARGE SCALE GENOMIC DNA]</scope>
</reference>
<feature type="compositionally biased region" description="Basic and acidic residues" evidence="1">
    <location>
        <begin position="168"/>
        <end position="179"/>
    </location>
</feature>
<proteinExistence type="predicted"/>
<dbReference type="OrthoDB" id="10471690at2759"/>
<dbReference type="InParanoid" id="L7K0C7"/>
<evidence type="ECO:0000256" key="1">
    <source>
        <dbReference type="SAM" id="MobiDB-lite"/>
    </source>
</evidence>